<dbReference type="PANTHER" id="PTHR30385:SF7">
    <property type="entry name" value="RNA POLYMERASE SIGMA FACTOR FLIA"/>
    <property type="match status" value="1"/>
</dbReference>
<dbReference type="SUPFAM" id="SSF88946">
    <property type="entry name" value="Sigma2 domain of RNA polymerase sigma factors"/>
    <property type="match status" value="1"/>
</dbReference>
<dbReference type="InterPro" id="IPR013325">
    <property type="entry name" value="RNA_pol_sigma_r2"/>
</dbReference>
<evidence type="ECO:0000313" key="8">
    <source>
        <dbReference type="Proteomes" id="UP000324233"/>
    </source>
</evidence>
<evidence type="ECO:0000259" key="6">
    <source>
        <dbReference type="Pfam" id="PF04542"/>
    </source>
</evidence>
<dbReference type="NCBIfam" id="TIGR02937">
    <property type="entry name" value="sigma70-ECF"/>
    <property type="match status" value="1"/>
</dbReference>
<keyword evidence="7" id="KW-0966">Cell projection</keyword>
<evidence type="ECO:0000256" key="5">
    <source>
        <dbReference type="SAM" id="MobiDB-lite"/>
    </source>
</evidence>
<dbReference type="InterPro" id="IPR014284">
    <property type="entry name" value="RNA_pol_sigma-70_dom"/>
</dbReference>
<reference evidence="7 8" key="1">
    <citation type="submission" date="2019-08" db="EMBL/GenBank/DDBJ databases">
        <title>Deep-cultivation of Planctomycetes and their phenomic and genomic characterization uncovers novel biology.</title>
        <authorList>
            <person name="Wiegand S."/>
            <person name="Jogler M."/>
            <person name="Boedeker C."/>
            <person name="Pinto D."/>
            <person name="Vollmers J."/>
            <person name="Rivas-Marin E."/>
            <person name="Kohn T."/>
            <person name="Peeters S.H."/>
            <person name="Heuer A."/>
            <person name="Rast P."/>
            <person name="Oberbeckmann S."/>
            <person name="Bunk B."/>
            <person name="Jeske O."/>
            <person name="Meyerdierks A."/>
            <person name="Storesund J.E."/>
            <person name="Kallscheuer N."/>
            <person name="Luecker S."/>
            <person name="Lage O.M."/>
            <person name="Pohl T."/>
            <person name="Merkel B.J."/>
            <person name="Hornburger P."/>
            <person name="Mueller R.-W."/>
            <person name="Bruemmer F."/>
            <person name="Labrenz M."/>
            <person name="Spormann A.M."/>
            <person name="Op den Camp H."/>
            <person name="Overmann J."/>
            <person name="Amann R."/>
            <person name="Jetten M.S.M."/>
            <person name="Mascher T."/>
            <person name="Medema M.H."/>
            <person name="Devos D.P."/>
            <person name="Kaster A.-K."/>
            <person name="Ovreas L."/>
            <person name="Rohde M."/>
            <person name="Galperin M.Y."/>
            <person name="Jogler C."/>
        </authorList>
    </citation>
    <scope>NUCLEOTIDE SEQUENCE [LARGE SCALE GENOMIC DNA]</scope>
    <source>
        <strain evidence="7 8">OJF2</strain>
    </source>
</reference>
<sequence>MEDRNSRPDRSMPDDRRGFSPRTNPNRPSCSAEASGPPAAAASESASAYPARCNPRPPRQPLDREQQQLAVRYMPLARKMAREMADRIPRHAEDWEESALFALVEAAQSFDPSREINFATFARIRINGALLNTWSKLRGRRRRRGACAAPDRGPGGRAQHGTPLLRLGRVEPPVGEELDNHDAVETWTRQLPGREALTLRHIYLEGMSQQQAAAAIGCSEPTMSRVHQHVLKCLREVHALELCA</sequence>
<feature type="region of interest" description="Disordered" evidence="5">
    <location>
        <begin position="1"/>
        <end position="65"/>
    </location>
</feature>
<feature type="compositionally biased region" description="Low complexity" evidence="5">
    <location>
        <begin position="28"/>
        <end position="51"/>
    </location>
</feature>
<proteinExistence type="predicted"/>
<gene>
    <name evidence="7" type="ORF">OJF2_39530</name>
</gene>
<dbReference type="Gene3D" id="1.10.1740.10">
    <property type="match status" value="1"/>
</dbReference>
<dbReference type="KEGG" id="agv:OJF2_39530"/>
<keyword evidence="1" id="KW-0805">Transcription regulation</keyword>
<feature type="domain" description="RNA polymerase sigma-70 region 2" evidence="6">
    <location>
        <begin position="71"/>
        <end position="138"/>
    </location>
</feature>
<evidence type="ECO:0000256" key="3">
    <source>
        <dbReference type="ARBA" id="ARBA00023125"/>
    </source>
</evidence>
<accession>A0A5B9W5Z8</accession>
<dbReference type="EMBL" id="CP042997">
    <property type="protein sequence ID" value="QEH35401.1"/>
    <property type="molecule type" value="Genomic_DNA"/>
</dbReference>
<keyword evidence="8" id="KW-1185">Reference proteome</keyword>
<dbReference type="Gene3D" id="1.10.10.10">
    <property type="entry name" value="Winged helix-like DNA-binding domain superfamily/Winged helix DNA-binding domain"/>
    <property type="match status" value="1"/>
</dbReference>
<keyword evidence="4" id="KW-0804">Transcription</keyword>
<keyword evidence="3" id="KW-0238">DNA-binding</keyword>
<dbReference type="PANTHER" id="PTHR30385">
    <property type="entry name" value="SIGMA FACTOR F FLAGELLAR"/>
    <property type="match status" value="1"/>
</dbReference>
<keyword evidence="7" id="KW-0282">Flagellum</keyword>
<feature type="compositionally biased region" description="Basic and acidic residues" evidence="5">
    <location>
        <begin position="1"/>
        <end position="18"/>
    </location>
</feature>
<dbReference type="Pfam" id="PF04542">
    <property type="entry name" value="Sigma70_r2"/>
    <property type="match status" value="1"/>
</dbReference>
<name>A0A5B9W5Z8_9BACT</name>
<protein>
    <submittedName>
        <fullName evidence="7">Flagellar biosynthesis sigma factor</fullName>
    </submittedName>
</protein>
<dbReference type="RefSeq" id="WP_168221919.1">
    <property type="nucleotide sequence ID" value="NZ_CP042997.1"/>
</dbReference>
<dbReference type="InterPro" id="IPR013324">
    <property type="entry name" value="RNA_pol_sigma_r3/r4-like"/>
</dbReference>
<dbReference type="InterPro" id="IPR007627">
    <property type="entry name" value="RNA_pol_sigma70_r2"/>
</dbReference>
<dbReference type="Proteomes" id="UP000324233">
    <property type="component" value="Chromosome"/>
</dbReference>
<dbReference type="AlphaFoldDB" id="A0A5B9W5Z8"/>
<keyword evidence="2" id="KW-0731">Sigma factor</keyword>
<organism evidence="7 8">
    <name type="scientific">Aquisphaera giovannonii</name>
    <dbReference type="NCBI Taxonomy" id="406548"/>
    <lineage>
        <taxon>Bacteria</taxon>
        <taxon>Pseudomonadati</taxon>
        <taxon>Planctomycetota</taxon>
        <taxon>Planctomycetia</taxon>
        <taxon>Isosphaerales</taxon>
        <taxon>Isosphaeraceae</taxon>
        <taxon>Aquisphaera</taxon>
    </lineage>
</organism>
<dbReference type="GO" id="GO:0016987">
    <property type="term" value="F:sigma factor activity"/>
    <property type="evidence" value="ECO:0007669"/>
    <property type="project" value="UniProtKB-KW"/>
</dbReference>
<keyword evidence="7" id="KW-0969">Cilium</keyword>
<evidence type="ECO:0000256" key="4">
    <source>
        <dbReference type="ARBA" id="ARBA00023163"/>
    </source>
</evidence>
<evidence type="ECO:0000313" key="7">
    <source>
        <dbReference type="EMBL" id="QEH35401.1"/>
    </source>
</evidence>
<evidence type="ECO:0000256" key="1">
    <source>
        <dbReference type="ARBA" id="ARBA00023015"/>
    </source>
</evidence>
<evidence type="ECO:0000256" key="2">
    <source>
        <dbReference type="ARBA" id="ARBA00023082"/>
    </source>
</evidence>
<dbReference type="InterPro" id="IPR036388">
    <property type="entry name" value="WH-like_DNA-bd_sf"/>
</dbReference>
<dbReference type="GO" id="GO:0003677">
    <property type="term" value="F:DNA binding"/>
    <property type="evidence" value="ECO:0007669"/>
    <property type="project" value="UniProtKB-KW"/>
</dbReference>
<dbReference type="SUPFAM" id="SSF88659">
    <property type="entry name" value="Sigma3 and sigma4 domains of RNA polymerase sigma factors"/>
    <property type="match status" value="1"/>
</dbReference>
<dbReference type="GO" id="GO:0006352">
    <property type="term" value="P:DNA-templated transcription initiation"/>
    <property type="evidence" value="ECO:0007669"/>
    <property type="project" value="InterPro"/>
</dbReference>